<reference evidence="3" key="1">
    <citation type="submission" date="2017-02" db="EMBL/GenBank/DDBJ databases">
        <authorList>
            <person name="Varghese N."/>
            <person name="Submissions S."/>
        </authorList>
    </citation>
    <scope>NUCLEOTIDE SEQUENCE [LARGE SCALE GENOMIC DNA]</scope>
    <source>
        <strain evidence="3">ATCC 35199</strain>
    </source>
</reference>
<dbReference type="Proteomes" id="UP000243406">
    <property type="component" value="Unassembled WGS sequence"/>
</dbReference>
<evidence type="ECO:0000313" key="3">
    <source>
        <dbReference type="Proteomes" id="UP000243406"/>
    </source>
</evidence>
<dbReference type="InterPro" id="IPR045784">
    <property type="entry name" value="Radical_SAM_N2"/>
</dbReference>
<proteinExistence type="predicted"/>
<dbReference type="Pfam" id="PF19864">
    <property type="entry name" value="Radical_SAM_N2"/>
    <property type="match status" value="1"/>
</dbReference>
<dbReference type="AlphaFoldDB" id="A0A1T5CIQ0"/>
<dbReference type="PROSITE" id="PS51918">
    <property type="entry name" value="RADICAL_SAM"/>
    <property type="match status" value="1"/>
</dbReference>
<dbReference type="Gene3D" id="3.80.30.20">
    <property type="entry name" value="tm_1862 like domain"/>
    <property type="match status" value="1"/>
</dbReference>
<sequence length="613" mass="70457">MSINYRRLFDKVEKPGRYIGKELNSVMKNTDDIDVRYVFAFPDLYEIGMSHLGMHILYGVLNNIDGVWCERVFSVATDMEERLRANNLPLFSLESRTPLHEFDFIGFTLQYELSYTNILNIMQLGKIPLRSSDRDENHPIVMMGGPCAYNPEPLADFADMILLGEGEEIMQEIMELYKKHKKANYSKKEFLLEAAKSIEGVYVPAFYTVSYNDDNTIKTVSPLHDDIPSKIKKRIIKDMDSAFYPENLLVPNIEIVHGRIMLEIFRGCTRGCRFCQAGMIYRPIREKSIEKLLELADKIFKATGYEEMSLSSLSSSDYSKLGELLDELNEKHSSNMTSISLPSLRLDNFSVEMAEKVQKVKKSGLTFAPEAGTQRLRDVINKGVTNEDLMETAHKAFSNGWNRIKLYYMIGLPTETYEDLDGIIKMGYDTLNVHKTINNGKIHPRTAITMSSACFVPKPFTPFQWMAQDDIETLRDKQRYLKDKFRTSKNISFNYHAPLTSSLEGVFARGDRRLGAVIEAAFNKGCKFDGWDEFFSYNKWTEAFDECNIDMNFYSTRKREYDEILPWDHIDCGVSKEFLIRENEKALKAETSHDCRNGCLACNINVDIARGLC</sequence>
<dbReference type="InterPro" id="IPR023404">
    <property type="entry name" value="rSAM_horseshoe"/>
</dbReference>
<dbReference type="EMBL" id="FUYN01000005">
    <property type="protein sequence ID" value="SKB59020.1"/>
    <property type="molecule type" value="Genomic_DNA"/>
</dbReference>
<dbReference type="GO" id="GO:0003824">
    <property type="term" value="F:catalytic activity"/>
    <property type="evidence" value="ECO:0007669"/>
    <property type="project" value="InterPro"/>
</dbReference>
<dbReference type="InterPro" id="IPR006638">
    <property type="entry name" value="Elp3/MiaA/NifB-like_rSAM"/>
</dbReference>
<protein>
    <submittedName>
        <fullName evidence="2">Radical SAM family uncharacterized protein</fullName>
    </submittedName>
</protein>
<dbReference type="SMART" id="SM00729">
    <property type="entry name" value="Elp3"/>
    <property type="match status" value="1"/>
</dbReference>
<feature type="domain" description="Radical SAM core" evidence="1">
    <location>
        <begin position="254"/>
        <end position="486"/>
    </location>
</feature>
<dbReference type="GO" id="GO:0051536">
    <property type="term" value="F:iron-sulfur cluster binding"/>
    <property type="evidence" value="ECO:0007669"/>
    <property type="project" value="InterPro"/>
</dbReference>
<dbReference type="OrthoDB" id="9806827at2"/>
<dbReference type="Pfam" id="PF04055">
    <property type="entry name" value="Radical_SAM"/>
    <property type="match status" value="1"/>
</dbReference>
<dbReference type="InterPro" id="IPR007197">
    <property type="entry name" value="rSAM"/>
</dbReference>
<dbReference type="SFLD" id="SFLDG01082">
    <property type="entry name" value="B12-binding_domain_containing"/>
    <property type="match status" value="1"/>
</dbReference>
<keyword evidence="3" id="KW-1185">Reference proteome</keyword>
<dbReference type="RefSeq" id="WP_079589994.1">
    <property type="nucleotide sequence ID" value="NZ_FUYN01000005.1"/>
</dbReference>
<organism evidence="2 3">
    <name type="scientific">Acetoanaerobium noterae</name>
    <dbReference type="NCBI Taxonomy" id="745369"/>
    <lineage>
        <taxon>Bacteria</taxon>
        <taxon>Bacillati</taxon>
        <taxon>Bacillota</taxon>
        <taxon>Clostridia</taxon>
        <taxon>Peptostreptococcales</taxon>
        <taxon>Filifactoraceae</taxon>
        <taxon>Acetoanaerobium</taxon>
    </lineage>
</organism>
<evidence type="ECO:0000259" key="1">
    <source>
        <dbReference type="PROSITE" id="PS51918"/>
    </source>
</evidence>
<dbReference type="PANTHER" id="PTHR42731">
    <property type="entry name" value="SLL1084 PROTEIN"/>
    <property type="match status" value="1"/>
</dbReference>
<dbReference type="InterPro" id="IPR058240">
    <property type="entry name" value="rSAM_sf"/>
</dbReference>
<dbReference type="InterPro" id="IPR023862">
    <property type="entry name" value="CHP03960_rSAM"/>
</dbReference>
<accession>A0A1T5CIQ0</accession>
<dbReference type="NCBIfam" id="TIGR03960">
    <property type="entry name" value="rSAM_fuse_unch"/>
    <property type="match status" value="1"/>
</dbReference>
<name>A0A1T5CIQ0_9FIRM</name>
<dbReference type="PANTHER" id="PTHR42731:SF1">
    <property type="entry name" value="RADICAL SAM DOMAIN PROTEIN"/>
    <property type="match status" value="1"/>
</dbReference>
<dbReference type="CDD" id="cd01335">
    <property type="entry name" value="Radical_SAM"/>
    <property type="match status" value="1"/>
</dbReference>
<evidence type="ECO:0000313" key="2">
    <source>
        <dbReference type="EMBL" id="SKB59020.1"/>
    </source>
</evidence>
<dbReference type="SUPFAM" id="SSF102114">
    <property type="entry name" value="Radical SAM enzymes"/>
    <property type="match status" value="1"/>
</dbReference>
<dbReference type="SFLD" id="SFLDS00029">
    <property type="entry name" value="Radical_SAM"/>
    <property type="match status" value="1"/>
</dbReference>
<gene>
    <name evidence="2" type="ORF">SAMN02745120_2185</name>
</gene>